<reference evidence="4" key="2">
    <citation type="submission" date="2013-04" db="EMBL/GenBank/DDBJ databases">
        <title>Genomic mechanisms accounting for the adaptation to parasitism in nematode-trapping fungi.</title>
        <authorList>
            <person name="Ahren D.G."/>
        </authorList>
    </citation>
    <scope>NUCLEOTIDE SEQUENCE [LARGE SCALE GENOMIC DNA]</scope>
    <source>
        <strain evidence="4">CBS 200.50</strain>
    </source>
</reference>
<dbReference type="Proteomes" id="UP000015100">
    <property type="component" value="Unassembled WGS sequence"/>
</dbReference>
<name>S8BMF5_DACHA</name>
<reference evidence="3 4" key="1">
    <citation type="journal article" date="2013" name="PLoS Genet.">
        <title>Genomic mechanisms accounting for the adaptation to parasitism in nematode-trapping fungi.</title>
        <authorList>
            <person name="Meerupati T."/>
            <person name="Andersson K.M."/>
            <person name="Friman E."/>
            <person name="Kumar D."/>
            <person name="Tunlid A."/>
            <person name="Ahren D."/>
        </authorList>
    </citation>
    <scope>NUCLEOTIDE SEQUENCE [LARGE SCALE GENOMIC DNA]</scope>
    <source>
        <strain evidence="3 4">CBS 200.50</strain>
    </source>
</reference>
<accession>S8BMF5</accession>
<keyword evidence="2" id="KW-0472">Membrane</keyword>
<comment type="caution">
    <text evidence="3">The sequence shown here is derived from an EMBL/GenBank/DDBJ whole genome shotgun (WGS) entry which is preliminary data.</text>
</comment>
<keyword evidence="4" id="KW-1185">Reference proteome</keyword>
<feature type="transmembrane region" description="Helical" evidence="2">
    <location>
        <begin position="273"/>
        <end position="291"/>
    </location>
</feature>
<feature type="transmembrane region" description="Helical" evidence="2">
    <location>
        <begin position="231"/>
        <end position="252"/>
    </location>
</feature>
<organism evidence="3 4">
    <name type="scientific">Dactylellina haptotyla (strain CBS 200.50)</name>
    <name type="common">Nematode-trapping fungus</name>
    <name type="synonym">Monacrosporium haptotylum</name>
    <dbReference type="NCBI Taxonomy" id="1284197"/>
    <lineage>
        <taxon>Eukaryota</taxon>
        <taxon>Fungi</taxon>
        <taxon>Dikarya</taxon>
        <taxon>Ascomycota</taxon>
        <taxon>Pezizomycotina</taxon>
        <taxon>Orbiliomycetes</taxon>
        <taxon>Orbiliales</taxon>
        <taxon>Orbiliaceae</taxon>
        <taxon>Dactylellina</taxon>
    </lineage>
</organism>
<sequence>MTTYATHSNGFSYAPLDSTGAGQGDEYNQRTLYQSGSPERPNITMTDSSYFPSSPPPLYSDSQRHGSNSPPRGGSPPRTSYRPESMLYAKNTPMHSPSLSATSEASSAALLSSAERDAEKASISPAHDEEETSYQGYGQTSRSLSRSPSPGGHTTSHVRGKRFPSFFRSIFAFFNIILSLLTIVLIGIVLSIYSSGKNKSVLPGVGPGGSKPPANIPPTYAFPQDINPLPINLIVGSSAFAFVFSITAILAPCWRSNKKFHKKRFAKSELIEILGNLIIVGAGAAAVYFSFDAKTDVNTGLWAYSCAVSKDTAKYQQTKLFPGVNYSNACGNYESSFLVKFANAASRKFLNPMRPICTTKKNKEEEK</sequence>
<dbReference type="OrthoDB" id="5321327at2759"/>
<feature type="transmembrane region" description="Helical" evidence="2">
    <location>
        <begin position="170"/>
        <end position="193"/>
    </location>
</feature>
<protein>
    <submittedName>
        <fullName evidence="3">Uncharacterized protein</fullName>
    </submittedName>
</protein>
<dbReference type="HOGENOM" id="CLU_723565_0_0_1"/>
<dbReference type="EMBL" id="AQGS01000912">
    <property type="protein sequence ID" value="EPS36362.1"/>
    <property type="molecule type" value="Genomic_DNA"/>
</dbReference>
<evidence type="ECO:0000256" key="1">
    <source>
        <dbReference type="SAM" id="MobiDB-lite"/>
    </source>
</evidence>
<dbReference type="OMA" id="APCWRSN"/>
<feature type="compositionally biased region" description="Low complexity" evidence="1">
    <location>
        <begin position="141"/>
        <end position="152"/>
    </location>
</feature>
<keyword evidence="2" id="KW-1133">Transmembrane helix</keyword>
<gene>
    <name evidence="3" type="ORF">H072_10077</name>
</gene>
<feature type="compositionally biased region" description="Polar residues" evidence="1">
    <location>
        <begin position="1"/>
        <end position="11"/>
    </location>
</feature>
<feature type="compositionally biased region" description="Low complexity" evidence="1">
    <location>
        <begin position="59"/>
        <end position="83"/>
    </location>
</feature>
<keyword evidence="2" id="KW-0812">Transmembrane</keyword>
<evidence type="ECO:0000256" key="2">
    <source>
        <dbReference type="SAM" id="Phobius"/>
    </source>
</evidence>
<feature type="compositionally biased region" description="Low complexity" evidence="1">
    <location>
        <begin position="96"/>
        <end position="113"/>
    </location>
</feature>
<dbReference type="AlphaFoldDB" id="S8BMF5"/>
<evidence type="ECO:0000313" key="3">
    <source>
        <dbReference type="EMBL" id="EPS36362.1"/>
    </source>
</evidence>
<proteinExistence type="predicted"/>
<feature type="region of interest" description="Disordered" evidence="1">
    <location>
        <begin position="1"/>
        <end position="158"/>
    </location>
</feature>
<evidence type="ECO:0000313" key="4">
    <source>
        <dbReference type="Proteomes" id="UP000015100"/>
    </source>
</evidence>